<evidence type="ECO:0000256" key="1">
    <source>
        <dbReference type="ARBA" id="ARBA00001933"/>
    </source>
</evidence>
<dbReference type="GO" id="GO:0030170">
    <property type="term" value="F:pyridoxal phosphate binding"/>
    <property type="evidence" value="ECO:0007669"/>
    <property type="project" value="UniProtKB-UniRule"/>
</dbReference>
<evidence type="ECO:0000256" key="5">
    <source>
        <dbReference type="ARBA" id="ARBA00022898"/>
    </source>
</evidence>
<evidence type="ECO:0000256" key="7">
    <source>
        <dbReference type="RuleBase" id="RU004504"/>
    </source>
</evidence>
<dbReference type="EC" id="2.8.1.7" evidence="3 8"/>
<evidence type="ECO:0000256" key="4">
    <source>
        <dbReference type="ARBA" id="ARBA00022679"/>
    </source>
</evidence>
<accession>A0A844BJU8</accession>
<comment type="catalytic activity">
    <reaction evidence="6 8">
        <text>(sulfur carrier)-H + L-cysteine = (sulfur carrier)-SH + L-alanine</text>
        <dbReference type="Rhea" id="RHEA:43892"/>
        <dbReference type="Rhea" id="RHEA-COMP:14737"/>
        <dbReference type="Rhea" id="RHEA-COMP:14739"/>
        <dbReference type="ChEBI" id="CHEBI:29917"/>
        <dbReference type="ChEBI" id="CHEBI:35235"/>
        <dbReference type="ChEBI" id="CHEBI:57972"/>
        <dbReference type="ChEBI" id="CHEBI:64428"/>
        <dbReference type="EC" id="2.8.1.7"/>
    </reaction>
</comment>
<dbReference type="GO" id="GO:0031071">
    <property type="term" value="F:cysteine desulfurase activity"/>
    <property type="evidence" value="ECO:0007669"/>
    <property type="project" value="UniProtKB-UniRule"/>
</dbReference>
<dbReference type="CDD" id="cd06453">
    <property type="entry name" value="SufS_like"/>
    <property type="match status" value="1"/>
</dbReference>
<dbReference type="InterPro" id="IPR016454">
    <property type="entry name" value="Cysteine_dSase"/>
</dbReference>
<dbReference type="EMBL" id="WJQR01000003">
    <property type="protein sequence ID" value="MRI81274.1"/>
    <property type="molecule type" value="Genomic_DNA"/>
</dbReference>
<dbReference type="InterPro" id="IPR015424">
    <property type="entry name" value="PyrdxlP-dep_Trfase"/>
</dbReference>
<comment type="cofactor">
    <cofactor evidence="1 7">
        <name>pyridoxal 5'-phosphate</name>
        <dbReference type="ChEBI" id="CHEBI:597326"/>
    </cofactor>
</comment>
<dbReference type="SUPFAM" id="SSF53383">
    <property type="entry name" value="PLP-dependent transferases"/>
    <property type="match status" value="1"/>
</dbReference>
<dbReference type="Gene3D" id="3.40.640.10">
    <property type="entry name" value="Type I PLP-dependent aspartate aminotransferase-like (Major domain)"/>
    <property type="match status" value="1"/>
</dbReference>
<comment type="function">
    <text evidence="8">Catalyzes the removal of elemental sulfur and selenium atoms from L-cysteine, L-cystine, L-selenocysteine, and L-selenocystine to produce L-alanine.</text>
</comment>
<proteinExistence type="inferred from homology"/>
<feature type="domain" description="Aminotransferase class V" evidence="9">
    <location>
        <begin position="23"/>
        <end position="400"/>
    </location>
</feature>
<dbReference type="PROSITE" id="PS00595">
    <property type="entry name" value="AA_TRANSFER_CLASS_5"/>
    <property type="match status" value="1"/>
</dbReference>
<dbReference type="PANTHER" id="PTHR43586">
    <property type="entry name" value="CYSTEINE DESULFURASE"/>
    <property type="match status" value="1"/>
</dbReference>
<comment type="caution">
    <text evidence="10">The sequence shown here is derived from an EMBL/GenBank/DDBJ whole genome shotgun (WGS) entry which is preliminary data.</text>
</comment>
<dbReference type="GO" id="GO:0006534">
    <property type="term" value="P:cysteine metabolic process"/>
    <property type="evidence" value="ECO:0007669"/>
    <property type="project" value="UniProtKB-UniRule"/>
</dbReference>
<dbReference type="RefSeq" id="WP_153861671.1">
    <property type="nucleotide sequence ID" value="NZ_WJQR01000003.1"/>
</dbReference>
<protein>
    <recommendedName>
        <fullName evidence="3 8">Cysteine desulfurase</fullName>
        <ecNumber evidence="3 8">2.8.1.7</ecNumber>
    </recommendedName>
</protein>
<dbReference type="Pfam" id="PF00266">
    <property type="entry name" value="Aminotran_5"/>
    <property type="match status" value="1"/>
</dbReference>
<dbReference type="Gene3D" id="3.90.1150.10">
    <property type="entry name" value="Aspartate Aminotransferase, domain 1"/>
    <property type="match status" value="1"/>
</dbReference>
<dbReference type="PANTHER" id="PTHR43586:SF8">
    <property type="entry name" value="CYSTEINE DESULFURASE 1, CHLOROPLASTIC"/>
    <property type="match status" value="1"/>
</dbReference>
<dbReference type="InterPro" id="IPR015421">
    <property type="entry name" value="PyrdxlP-dep_Trfase_major"/>
</dbReference>
<evidence type="ECO:0000256" key="6">
    <source>
        <dbReference type="ARBA" id="ARBA00050776"/>
    </source>
</evidence>
<dbReference type="NCBIfam" id="TIGR01979">
    <property type="entry name" value="sufS"/>
    <property type="match status" value="1"/>
</dbReference>
<dbReference type="InterPro" id="IPR015422">
    <property type="entry name" value="PyrdxlP-dep_Trfase_small"/>
</dbReference>
<keyword evidence="4 8" id="KW-0808">Transferase</keyword>
<reference evidence="10 11" key="1">
    <citation type="submission" date="2019-11" db="EMBL/GenBank/DDBJ databases">
        <title>Characterisation of Fundicoccus ignavus gen. nov. sp. nov., a novel genus of the family Aerococcaceae isolated from bulk tank milk.</title>
        <authorList>
            <person name="Siebert A."/>
            <person name="Huptas C."/>
            <person name="Wenning M."/>
            <person name="Scherer S."/>
            <person name="Doll E.V."/>
        </authorList>
    </citation>
    <scope>NUCLEOTIDE SEQUENCE [LARGE SCALE GENOMIC DNA]</scope>
    <source>
        <strain evidence="10 11">DSM 109653</strain>
    </source>
</reference>
<evidence type="ECO:0000313" key="10">
    <source>
        <dbReference type="EMBL" id="MRI81274.1"/>
    </source>
</evidence>
<keyword evidence="5 8" id="KW-0663">Pyridoxal phosphate</keyword>
<evidence type="ECO:0000313" key="11">
    <source>
        <dbReference type="Proteomes" id="UP000469870"/>
    </source>
</evidence>
<dbReference type="AlphaFoldDB" id="A0A844BJU8"/>
<dbReference type="InterPro" id="IPR020578">
    <property type="entry name" value="Aminotrans_V_PyrdxlP_BS"/>
</dbReference>
<evidence type="ECO:0000256" key="2">
    <source>
        <dbReference type="ARBA" id="ARBA00010447"/>
    </source>
</evidence>
<evidence type="ECO:0000256" key="8">
    <source>
        <dbReference type="RuleBase" id="RU004506"/>
    </source>
</evidence>
<evidence type="ECO:0000259" key="9">
    <source>
        <dbReference type="Pfam" id="PF00266"/>
    </source>
</evidence>
<dbReference type="Proteomes" id="UP000469870">
    <property type="component" value="Unassembled WGS sequence"/>
</dbReference>
<dbReference type="PIRSF" id="PIRSF005572">
    <property type="entry name" value="NifS"/>
    <property type="match status" value="1"/>
</dbReference>
<evidence type="ECO:0000256" key="3">
    <source>
        <dbReference type="ARBA" id="ARBA00012239"/>
    </source>
</evidence>
<comment type="similarity">
    <text evidence="2 8">Belongs to the class-V pyridoxal-phosphate-dependent aminotransferase family. Csd subfamily.</text>
</comment>
<gene>
    <name evidence="10" type="primary">sufS</name>
    <name evidence="10" type="ORF">GIY11_04510</name>
</gene>
<organism evidence="10 11">
    <name type="scientific">Fundicoccus ignavus</name>
    <dbReference type="NCBI Taxonomy" id="2664442"/>
    <lineage>
        <taxon>Bacteria</taxon>
        <taxon>Bacillati</taxon>
        <taxon>Bacillota</taxon>
        <taxon>Bacilli</taxon>
        <taxon>Lactobacillales</taxon>
        <taxon>Aerococcaceae</taxon>
        <taxon>Fundicoccus</taxon>
    </lineage>
</organism>
<name>A0A844BJU8_9LACT</name>
<sequence length="416" mass="45864">MINKTIRAHFPGLEQKVNNEPLIYFDHAATSQTPSAVLEALSDYYTHYKANIHRGIHQLAQRATDAYENSRKFIGQFIGAQDSSEIIFTSGTTQGINLIARGLVEPLLEAGDIILTSRLEHHSNLVPWQEVAKRTGAHLQYLDLDEATQVLDLEALKAMDKDQLKAVKAIAIQHVSNVLGVEQPIKALCQWAHQHDILVVVDGAQALPHMPVNVSDLGVDAYCFSGHKAYGPTGIGVCYLNKSLHTQTQPVNFGGEMIHYVGDFESNYKAPPWKFEAGTPPIAQAIALQAALEFIESVGYDSIHTHETALAQRLYQGLQAIDGIELYQSPTTISQGSHGIVCFNFRAIHPHDVATAYDMEGIAVRAGHHCAQVLMRQLDAAATLRASMGVYNTVEEVNRFVASTHRVKEFFDHVTL</sequence>
<dbReference type="InterPro" id="IPR000192">
    <property type="entry name" value="Aminotrans_V_dom"/>
</dbReference>
<dbReference type="InterPro" id="IPR010970">
    <property type="entry name" value="Cys_dSase_SufS"/>
</dbReference>